<evidence type="ECO:0000313" key="4">
    <source>
        <dbReference type="EMBL" id="MEA5453403.1"/>
    </source>
</evidence>
<dbReference type="Pfam" id="PF00534">
    <property type="entry name" value="Glycos_transf_1"/>
    <property type="match status" value="1"/>
</dbReference>
<dbReference type="GO" id="GO:0016757">
    <property type="term" value="F:glycosyltransferase activity"/>
    <property type="evidence" value="ECO:0007669"/>
    <property type="project" value="UniProtKB-KW"/>
</dbReference>
<dbReference type="RefSeq" id="WP_323277166.1">
    <property type="nucleotide sequence ID" value="NZ_JAYGGQ010000001.1"/>
</dbReference>
<sequence>MNIVLMVHRFRPDFGGVEVTAEILARGFVERHGAEVVVVTHTRHAGSDREFPFVVLREPGPLALFRAIRGADVVFHNNPCLQFYWPQLLVRRPWLVALRTWITMPGEKLGLLQRAKYRAKYALVERADHLVSNSHALAGHVRGKVEVIHNSYRDDVFGISNPAPRPRDSVVYLGRLSADKGIDLLLGALALLRERGRNLRLTLVGDGDYRPDIERLIDELGLRDAVTLVGPKKGKDIADELNRHAIAVVPSRIPEPFGTVALEAAASGCVTVVARHGGLPEAIGEAGPTFSPNDAASLAAELERLHDDDAYFESFLAAMPGHVGRHREHVMVDRFYAALESAIRKARA</sequence>
<keyword evidence="2 4" id="KW-0808">Transferase</keyword>
<evidence type="ECO:0000256" key="1">
    <source>
        <dbReference type="ARBA" id="ARBA00021292"/>
    </source>
</evidence>
<dbReference type="SUPFAM" id="SSF53756">
    <property type="entry name" value="UDP-Glycosyltransferase/glycogen phosphorylase"/>
    <property type="match status" value="1"/>
</dbReference>
<dbReference type="CDD" id="cd03801">
    <property type="entry name" value="GT4_PimA-like"/>
    <property type="match status" value="1"/>
</dbReference>
<dbReference type="InterPro" id="IPR001296">
    <property type="entry name" value="Glyco_trans_1"/>
</dbReference>
<feature type="domain" description="Glycosyl transferase family 1" evidence="3">
    <location>
        <begin position="166"/>
        <end position="309"/>
    </location>
</feature>
<accession>A0ABU5T165</accession>
<dbReference type="PANTHER" id="PTHR45947">
    <property type="entry name" value="SULFOQUINOVOSYL TRANSFERASE SQD2"/>
    <property type="match status" value="1"/>
</dbReference>
<evidence type="ECO:0000259" key="3">
    <source>
        <dbReference type="Pfam" id="PF00534"/>
    </source>
</evidence>
<gene>
    <name evidence="4" type="ORF">SPF06_01585</name>
</gene>
<dbReference type="Proteomes" id="UP001304769">
    <property type="component" value="Unassembled WGS sequence"/>
</dbReference>
<proteinExistence type="predicted"/>
<protein>
    <recommendedName>
        <fullName evidence="1">D-inositol 3-phosphate glycosyltransferase</fullName>
    </recommendedName>
</protein>
<dbReference type="Gene3D" id="3.40.50.2000">
    <property type="entry name" value="Glycogen Phosphorylase B"/>
    <property type="match status" value="2"/>
</dbReference>
<keyword evidence="5" id="KW-1185">Reference proteome</keyword>
<name>A0ABU5T165_9MICC</name>
<comment type="caution">
    <text evidence="4">The sequence shown here is derived from an EMBL/GenBank/DDBJ whole genome shotgun (WGS) entry which is preliminary data.</text>
</comment>
<evidence type="ECO:0000313" key="5">
    <source>
        <dbReference type="Proteomes" id="UP001304769"/>
    </source>
</evidence>
<evidence type="ECO:0000256" key="2">
    <source>
        <dbReference type="ARBA" id="ARBA00022679"/>
    </source>
</evidence>
<dbReference type="EMBL" id="JAYGGQ010000001">
    <property type="protein sequence ID" value="MEA5453403.1"/>
    <property type="molecule type" value="Genomic_DNA"/>
</dbReference>
<keyword evidence="4" id="KW-0328">Glycosyltransferase</keyword>
<dbReference type="PANTHER" id="PTHR45947:SF3">
    <property type="entry name" value="SULFOQUINOVOSYL TRANSFERASE SQD2"/>
    <property type="match status" value="1"/>
</dbReference>
<reference evidence="4 5" key="1">
    <citation type="submission" date="2023-12" db="EMBL/GenBank/DDBJ databases">
        <title>Sinomonas terricola sp. nov, isolated from litchi orchard soil in Guangdong, PR China.</title>
        <authorList>
            <person name="Jiaxin W."/>
            <person name="Yang Z."/>
            <person name="Honghui Z."/>
        </authorList>
    </citation>
    <scope>NUCLEOTIDE SEQUENCE [LARGE SCALE GENOMIC DNA]</scope>
    <source>
        <strain evidence="4 5">JGH33</strain>
    </source>
</reference>
<organism evidence="4 5">
    <name type="scientific">Sinomonas terricola</name>
    <dbReference type="NCBI Taxonomy" id="3110330"/>
    <lineage>
        <taxon>Bacteria</taxon>
        <taxon>Bacillati</taxon>
        <taxon>Actinomycetota</taxon>
        <taxon>Actinomycetes</taxon>
        <taxon>Micrococcales</taxon>
        <taxon>Micrococcaceae</taxon>
        <taxon>Sinomonas</taxon>
    </lineage>
</organism>
<dbReference type="InterPro" id="IPR050194">
    <property type="entry name" value="Glycosyltransferase_grp1"/>
</dbReference>